<dbReference type="EMBL" id="CP158373">
    <property type="protein sequence ID" value="XBY63985.1"/>
    <property type="molecule type" value="Genomic_DNA"/>
</dbReference>
<keyword evidence="2" id="KW-0812">Transmembrane</keyword>
<dbReference type="AlphaFoldDB" id="A0AAU7Y1X7"/>
<name>A0AAU7Y1X7_9PSED</name>
<feature type="domain" description="T6SS Phospholipase effector Tle1-like catalytic" evidence="3">
    <location>
        <begin position="256"/>
        <end position="375"/>
    </location>
</feature>
<dbReference type="Pfam" id="PF09994">
    <property type="entry name" value="T6SS_Tle1-like_cat"/>
    <property type="match status" value="2"/>
</dbReference>
<dbReference type="PANTHER" id="PTHR33840:SF1">
    <property type="entry name" value="TLE1 PHOSPHOLIPASE DOMAIN-CONTAINING PROTEIN"/>
    <property type="match status" value="1"/>
</dbReference>
<feature type="transmembrane region" description="Helical" evidence="2">
    <location>
        <begin position="699"/>
        <end position="720"/>
    </location>
</feature>
<feature type="domain" description="T6SS Phospholipase effector Tle1-like C-terminal" evidence="4">
    <location>
        <begin position="421"/>
        <end position="507"/>
    </location>
</feature>
<proteinExistence type="predicted"/>
<dbReference type="PANTHER" id="PTHR33840">
    <property type="match status" value="1"/>
</dbReference>
<dbReference type="RefSeq" id="WP_350447278.1">
    <property type="nucleotide sequence ID" value="NZ_CP158373.1"/>
</dbReference>
<feature type="domain" description="T6SS Phospholipase effector Tle1-like catalytic" evidence="3">
    <location>
        <begin position="66"/>
        <end position="235"/>
    </location>
</feature>
<evidence type="ECO:0000313" key="5">
    <source>
        <dbReference type="EMBL" id="XBY63985.1"/>
    </source>
</evidence>
<feature type="domain" description="T6SS Phospholipase effector Tle1-like C-terminal" evidence="4">
    <location>
        <begin position="521"/>
        <end position="755"/>
    </location>
</feature>
<sequence length="786" mass="87273">MSEINAQGARVMGPPPFPQGGRLPGSKQAVLANHQKQGKEENDYCQGRDEKGNKRFSVCCQALHISLFFDGTNNNNDNDTRKGHPTNIARLFHASYRHIAAMAEGYFSYYMPGVGTPFPEIGEFEYSEDGLKFATGGEDRINWALVQMASAMSYAIHRDEIDRHEAEAWVRKMSTLKAPLMSRFGPGNRRAAMRELLEPLRAKVQQAQPRPLAIKLFVYGFSRGAAEARTFVNWLAELFETPEGADKPEQSLIGLPVSLEFLGLLDTVASVGIAHAAPFFSGHMGWAGGTQLLPDARRYPGFVRQCRHFVAAHEQRSCFPLDSLRNEERLYPHGNALEVIYPGVHSDVGGGYPRGDQGKARGGTHELLSQIVLHDLYAEAFAAGAPLQVPEAVIPESLRADIWRVMSPVTDREFEVSDLVIGRFNAWRTTVTGLAAEPSDKAPWEYEARPLTQTLEQALAEQLYWITGWRIGRYANGSYKRQPFFTAAVETDGYVAKQQRADYEQQLGTARDERQKSPEVAVNFPGPPIYEPQVDKTQISEAAEEFRFDHSGEKRVQTSTTGTLVDVWLRDSIYLLNDDDEQRDWEEIRRHGEQRHVQLFSDERGTPSQDPTLALLVAMFDDQVHDSRAWFMHDALKTREMWSGYFFYRMLYFGEHSSRRLTPMMVAGKLVGVAMIAGATVYGVRLLRGRGAGGALKGVAGGLAGAAAGVVLAGVTYQVIDKATGAALPFLPGAADLLEPTEAIGTVAAKQAQDMQQAEYVERLQRTTDYLRRAGGLVEQARTVLP</sequence>
<evidence type="ECO:0000259" key="4">
    <source>
        <dbReference type="Pfam" id="PF22137"/>
    </source>
</evidence>
<keyword evidence="2" id="KW-1133">Transmembrane helix</keyword>
<organism evidence="5">
    <name type="scientific">Pseudomonas solani</name>
    <dbReference type="NCBI Taxonomy" id="2731552"/>
    <lineage>
        <taxon>Bacteria</taxon>
        <taxon>Pseudomonadati</taxon>
        <taxon>Pseudomonadota</taxon>
        <taxon>Gammaproteobacteria</taxon>
        <taxon>Pseudomonadales</taxon>
        <taxon>Pseudomonadaceae</taxon>
        <taxon>Pseudomonas</taxon>
    </lineage>
</organism>
<protein>
    <submittedName>
        <fullName evidence="5">DUF2235 domain-containing protein</fullName>
    </submittedName>
</protein>
<dbReference type="InterPro" id="IPR018712">
    <property type="entry name" value="Tle1-like_cat"/>
</dbReference>
<reference evidence="5" key="1">
    <citation type="submission" date="2023-08" db="EMBL/GenBank/DDBJ databases">
        <title>Increased levels of nutrients transform a symbiont into a lethal pathobiont.</title>
        <authorList>
            <person name="Lachnit T."/>
            <person name="Ulrich L."/>
            <person name="Willmer F.M."/>
            <person name="Hasenbein T."/>
            <person name="Steiner L.X."/>
            <person name="Wolters M."/>
            <person name="Herbst E.M."/>
            <person name="Deines P."/>
        </authorList>
    </citation>
    <scope>NUCLEOTIDE SEQUENCE</scope>
    <source>
        <strain evidence="5">T3</strain>
    </source>
</reference>
<evidence type="ECO:0000256" key="1">
    <source>
        <dbReference type="SAM" id="MobiDB-lite"/>
    </source>
</evidence>
<evidence type="ECO:0000256" key="2">
    <source>
        <dbReference type="SAM" id="Phobius"/>
    </source>
</evidence>
<feature type="region of interest" description="Disordered" evidence="1">
    <location>
        <begin position="1"/>
        <end position="27"/>
    </location>
</feature>
<gene>
    <name evidence="5" type="ORF">ABS648_29320</name>
</gene>
<keyword evidence="2" id="KW-0472">Membrane</keyword>
<dbReference type="Pfam" id="PF22137">
    <property type="entry name" value="T6SS_Tle1-like_C"/>
    <property type="match status" value="2"/>
</dbReference>
<dbReference type="InterPro" id="IPR054388">
    <property type="entry name" value="Tle1-like_C"/>
</dbReference>
<accession>A0AAU7Y1X7</accession>
<evidence type="ECO:0000259" key="3">
    <source>
        <dbReference type="Pfam" id="PF09994"/>
    </source>
</evidence>
<feature type="transmembrane region" description="Helical" evidence="2">
    <location>
        <begin position="666"/>
        <end position="687"/>
    </location>
</feature>